<feature type="compositionally biased region" description="Low complexity" evidence="1">
    <location>
        <begin position="262"/>
        <end position="279"/>
    </location>
</feature>
<keyword evidence="4" id="KW-1185">Reference proteome</keyword>
<feature type="compositionally biased region" description="Basic and acidic residues" evidence="1">
    <location>
        <begin position="218"/>
        <end position="246"/>
    </location>
</feature>
<gene>
    <name evidence="3" type="ORF">EJ06DRAFT_532494</name>
</gene>
<feature type="region of interest" description="Disordered" evidence="1">
    <location>
        <begin position="218"/>
        <end position="449"/>
    </location>
</feature>
<dbReference type="EMBL" id="ML996701">
    <property type="protein sequence ID" value="KAF2398129.1"/>
    <property type="molecule type" value="Genomic_DNA"/>
</dbReference>
<keyword evidence="2" id="KW-1133">Transmembrane helix</keyword>
<accession>A0A6G1HQK8</accession>
<feature type="transmembrane region" description="Helical" evidence="2">
    <location>
        <begin position="94"/>
        <end position="115"/>
    </location>
</feature>
<reference evidence="3" key="1">
    <citation type="journal article" date="2020" name="Stud. Mycol.">
        <title>101 Dothideomycetes genomes: a test case for predicting lifestyles and emergence of pathogens.</title>
        <authorList>
            <person name="Haridas S."/>
            <person name="Albert R."/>
            <person name="Binder M."/>
            <person name="Bloem J."/>
            <person name="Labutti K."/>
            <person name="Salamov A."/>
            <person name="Andreopoulos B."/>
            <person name="Baker S."/>
            <person name="Barry K."/>
            <person name="Bills G."/>
            <person name="Bluhm B."/>
            <person name="Cannon C."/>
            <person name="Castanera R."/>
            <person name="Culley D."/>
            <person name="Daum C."/>
            <person name="Ezra D."/>
            <person name="Gonzalez J."/>
            <person name="Henrissat B."/>
            <person name="Kuo A."/>
            <person name="Liang C."/>
            <person name="Lipzen A."/>
            <person name="Lutzoni F."/>
            <person name="Magnuson J."/>
            <person name="Mondo S."/>
            <person name="Nolan M."/>
            <person name="Ohm R."/>
            <person name="Pangilinan J."/>
            <person name="Park H.-J."/>
            <person name="Ramirez L."/>
            <person name="Alfaro M."/>
            <person name="Sun H."/>
            <person name="Tritt A."/>
            <person name="Yoshinaga Y."/>
            <person name="Zwiers L.-H."/>
            <person name="Turgeon B."/>
            <person name="Goodwin S."/>
            <person name="Spatafora J."/>
            <person name="Crous P."/>
            <person name="Grigoriev I."/>
        </authorList>
    </citation>
    <scope>NUCLEOTIDE SEQUENCE</scope>
    <source>
        <strain evidence="3">CBS 262.69</strain>
    </source>
</reference>
<protein>
    <submittedName>
        <fullName evidence="3">Uncharacterized protein</fullName>
    </submittedName>
</protein>
<dbReference type="AlphaFoldDB" id="A0A6G1HQK8"/>
<keyword evidence="2" id="KW-0812">Transmembrane</keyword>
<dbReference type="Proteomes" id="UP000799640">
    <property type="component" value="Unassembled WGS sequence"/>
</dbReference>
<evidence type="ECO:0000256" key="2">
    <source>
        <dbReference type="SAM" id="Phobius"/>
    </source>
</evidence>
<evidence type="ECO:0000313" key="3">
    <source>
        <dbReference type="EMBL" id="KAF2398129.1"/>
    </source>
</evidence>
<organism evidence="3 4">
    <name type="scientific">Trichodelitschia bisporula</name>
    <dbReference type="NCBI Taxonomy" id="703511"/>
    <lineage>
        <taxon>Eukaryota</taxon>
        <taxon>Fungi</taxon>
        <taxon>Dikarya</taxon>
        <taxon>Ascomycota</taxon>
        <taxon>Pezizomycotina</taxon>
        <taxon>Dothideomycetes</taxon>
        <taxon>Dothideomycetes incertae sedis</taxon>
        <taxon>Phaeotrichales</taxon>
        <taxon>Phaeotrichaceae</taxon>
        <taxon>Trichodelitschia</taxon>
    </lineage>
</organism>
<name>A0A6G1HQK8_9PEZI</name>
<proteinExistence type="predicted"/>
<evidence type="ECO:0000313" key="4">
    <source>
        <dbReference type="Proteomes" id="UP000799640"/>
    </source>
</evidence>
<evidence type="ECO:0000256" key="1">
    <source>
        <dbReference type="SAM" id="MobiDB-lite"/>
    </source>
</evidence>
<feature type="transmembrane region" description="Helical" evidence="2">
    <location>
        <begin position="39"/>
        <end position="62"/>
    </location>
</feature>
<keyword evidence="2" id="KW-0472">Membrane</keyword>
<sequence>MTASAKTDTRAQPVSDLRDGLVKLFSTARTASLASTASLPALGPVVTLAGIVVAVLAALATLSPFDMDKANGTDAAGFSPADPLQHEYARSQVLSAYIGLPLLVIGLTCSVLGLYTETRRRRAAEAREREADETRKANMVEERRTLESLDAAVKFLANAQQEIAVALGQLAETQGRIVDAQEKIAGVIGERTEGRLGELEKRLVVAERNIVRRVEECAARAGEEKEREKREERERERKREKEKSVEDSDVPQLYSSDEGPTDSSQHLDSSQQLDSSQLLEPPNPFDGGSFDSPTTSRPPSYFESPHNVNTPDHFERTLQRSASNYESHLRPSLGTFSTPLRRASTAFETPHHSESAYESGSYSANYDPTRRTSSRTSYNEEASMIPRPSSRLSRQGSVKGKEYTRSRLSLGSTRSEDTEGGTGTPRRMSLLRMKSSIPTLRQEKPPFRV</sequence>